<feature type="signal peptide" evidence="6">
    <location>
        <begin position="1"/>
        <end position="20"/>
    </location>
</feature>
<dbReference type="SUPFAM" id="SSF53474">
    <property type="entry name" value="alpha/beta-Hydrolases"/>
    <property type="match status" value="1"/>
</dbReference>
<feature type="chain" id="PRO_5011809823" description="Carboxypeptidase" evidence="6">
    <location>
        <begin position="21"/>
        <end position="487"/>
    </location>
</feature>
<comment type="similarity">
    <text evidence="1 6">Belongs to the peptidase S10 family.</text>
</comment>
<dbReference type="GO" id="GO:0006508">
    <property type="term" value="P:proteolysis"/>
    <property type="evidence" value="ECO:0007669"/>
    <property type="project" value="UniProtKB-KW"/>
</dbReference>
<evidence type="ECO:0000256" key="1">
    <source>
        <dbReference type="ARBA" id="ARBA00009431"/>
    </source>
</evidence>
<dbReference type="EC" id="3.4.16.-" evidence="6"/>
<dbReference type="PANTHER" id="PTHR11802:SF453">
    <property type="entry name" value="S1, PUTATIVE-RELATED"/>
    <property type="match status" value="1"/>
</dbReference>
<dbReference type="InterPro" id="IPR001563">
    <property type="entry name" value="Peptidase_S10"/>
</dbReference>
<dbReference type="Gene3D" id="1.10.287.410">
    <property type="match status" value="1"/>
</dbReference>
<keyword evidence="6" id="KW-0732">Signal</keyword>
<evidence type="ECO:0000256" key="2">
    <source>
        <dbReference type="ARBA" id="ARBA00022645"/>
    </source>
</evidence>
<sequence length="487" mass="53020">MHFRLGQTVACLSFIAGANCLSPPRSAPSQHGLKGKRSIEVRDGVTHTVFEHQATGAKIDYVTNSGVCETTPGVNQYSGYLSVGTNMSMFFWFFESRNSPNTAPLALWLNGGPGCSSMIGLFTENGPCTFNNVEGNTPVLNPHSWNEYANMLYVDQPIGTGFSFGSETVNTTFASAPPVWTFLQAFFTNFPQYESRDFGIFTESYGGHFGPRISEYIQSQNADIASGKIQGQMINLVALGINNGYYDYEIAETNFPRFSTNNSYYPLINNSNALEYISEIESQCLPGVSTCSPFEDGHFDDCVAAFSPCVAIDNKFGPFFLTNYSTHDIRQPAPGNFPPATYITYLQDPVIMKKIGVNVTYSECSSDVANNIDNLDDGLRSYLPALSKVVQSGVTTVIWAGDADAVCDWFGGFAAANAIQYQDQTAFNQKAVAGYTVNGVKGGEFKSVGALSWLRVYAAGHAAPAFQPELALQVFKQTMMKTALKST</sequence>
<dbReference type="AlphaFoldDB" id="A0A1T3D0B1"/>
<reference evidence="7 8" key="1">
    <citation type="submission" date="2016-04" db="EMBL/GenBank/DDBJ databases">
        <title>Multiple horizontal gene transfer events from other fungi enriched the ability of the initially mycotrophic fungus Trichoderma (Ascomycota) to feed on dead plant biomass.</title>
        <authorList>
            <person name="Atanasova L."/>
            <person name="Chenthamara K."/>
            <person name="Zhang J."/>
            <person name="Grujic M."/>
            <person name="Henrissat B."/>
            <person name="Kuo A."/>
            <person name="Aertz A."/>
            <person name="Salamov A."/>
            <person name="Lipzen A."/>
            <person name="Labutti K."/>
            <person name="Barry K."/>
            <person name="Miao Y."/>
            <person name="Rahimi M.J."/>
            <person name="Shen Q."/>
            <person name="Grigoriev I.V."/>
            <person name="Kubicek C.P."/>
            <person name="Druzhinina I.S."/>
        </authorList>
    </citation>
    <scope>NUCLEOTIDE SEQUENCE [LARGE SCALE GENOMIC DNA]</scope>
    <source>
        <strain evidence="7 8">NJAU 4742</strain>
    </source>
</reference>
<dbReference type="PROSITE" id="PS00131">
    <property type="entry name" value="CARBOXYPEPT_SER_SER"/>
    <property type="match status" value="1"/>
</dbReference>
<keyword evidence="5" id="KW-0325">Glycoprotein</keyword>
<keyword evidence="2 6" id="KW-0121">Carboxypeptidase</keyword>
<accession>A0A1T3D0B1</accession>
<organism evidence="7 8">
    <name type="scientific">Trichoderma guizhouense</name>
    <dbReference type="NCBI Taxonomy" id="1491466"/>
    <lineage>
        <taxon>Eukaryota</taxon>
        <taxon>Fungi</taxon>
        <taxon>Dikarya</taxon>
        <taxon>Ascomycota</taxon>
        <taxon>Pezizomycotina</taxon>
        <taxon>Sordariomycetes</taxon>
        <taxon>Hypocreomycetidae</taxon>
        <taxon>Hypocreales</taxon>
        <taxon>Hypocreaceae</taxon>
        <taxon>Trichoderma</taxon>
    </lineage>
</organism>
<evidence type="ECO:0000256" key="5">
    <source>
        <dbReference type="ARBA" id="ARBA00023180"/>
    </source>
</evidence>
<dbReference type="PANTHER" id="PTHR11802">
    <property type="entry name" value="SERINE PROTEASE FAMILY S10 SERINE CARBOXYPEPTIDASE"/>
    <property type="match status" value="1"/>
</dbReference>
<dbReference type="GO" id="GO:0004185">
    <property type="term" value="F:serine-type carboxypeptidase activity"/>
    <property type="evidence" value="ECO:0007669"/>
    <property type="project" value="UniProtKB-UniRule"/>
</dbReference>
<dbReference type="Pfam" id="PF00450">
    <property type="entry name" value="Peptidase_S10"/>
    <property type="match status" value="1"/>
</dbReference>
<protein>
    <recommendedName>
        <fullName evidence="6">Carboxypeptidase</fullName>
        <ecNumber evidence="6">3.4.16.-</ecNumber>
    </recommendedName>
</protein>
<keyword evidence="4 6" id="KW-0378">Hydrolase</keyword>
<keyword evidence="8" id="KW-1185">Reference proteome</keyword>
<dbReference type="PRINTS" id="PR00724">
    <property type="entry name" value="CRBOXYPTASEC"/>
</dbReference>
<comment type="caution">
    <text evidence="7">The sequence shown here is derived from an EMBL/GenBank/DDBJ whole genome shotgun (WGS) entry which is preliminary data.</text>
</comment>
<proteinExistence type="inferred from homology"/>
<dbReference type="Proteomes" id="UP000191004">
    <property type="component" value="Unassembled WGS sequence"/>
</dbReference>
<name>A0A1T3D0B1_9HYPO</name>
<dbReference type="InterPro" id="IPR029058">
    <property type="entry name" value="AB_hydrolase_fold"/>
</dbReference>
<evidence type="ECO:0000313" key="7">
    <source>
        <dbReference type="EMBL" id="OPB46665.1"/>
    </source>
</evidence>
<evidence type="ECO:0000256" key="6">
    <source>
        <dbReference type="RuleBase" id="RU361156"/>
    </source>
</evidence>
<dbReference type="GO" id="GO:0000324">
    <property type="term" value="C:fungal-type vacuole"/>
    <property type="evidence" value="ECO:0007669"/>
    <property type="project" value="TreeGrafter"/>
</dbReference>
<dbReference type="Gene3D" id="3.40.50.1820">
    <property type="entry name" value="alpha/beta hydrolase"/>
    <property type="match status" value="1"/>
</dbReference>
<keyword evidence="3 6" id="KW-0645">Protease</keyword>
<dbReference type="OrthoDB" id="443318at2759"/>
<evidence type="ECO:0000256" key="3">
    <source>
        <dbReference type="ARBA" id="ARBA00022670"/>
    </source>
</evidence>
<evidence type="ECO:0000313" key="8">
    <source>
        <dbReference type="Proteomes" id="UP000191004"/>
    </source>
</evidence>
<dbReference type="InterPro" id="IPR018202">
    <property type="entry name" value="Ser_caboxypep_ser_AS"/>
</dbReference>
<gene>
    <name evidence="7" type="ORF">A0O28_0067890</name>
</gene>
<dbReference type="EMBL" id="LVVK01000002">
    <property type="protein sequence ID" value="OPB46665.1"/>
    <property type="molecule type" value="Genomic_DNA"/>
</dbReference>
<evidence type="ECO:0000256" key="4">
    <source>
        <dbReference type="ARBA" id="ARBA00022801"/>
    </source>
</evidence>